<sequence>MQIPNIQVTDIPPNFRNKFSQEVSCYALPYGFFGIISWSLAFITIFLTYANIPLFSCWRWRKPYRSQGPIIAVISSAMVVLPAIYTCIKCDGNWEIILIALGQLTPWSFKMLNDGTLARSREIFFVHPRDTCYYYFGMFLTILLCISGWCGISKLSIDLMEVQGSLTWPFITCSVAVLFFSLMLVINCEQCGNYNQVFRMMSKYFFATLHSVISHVIISLVSGQWIGIPSKGLLVFISSIVFFVGKRLLFFDIGSC</sequence>
<accession>A0A2Z6QX06</accession>
<evidence type="ECO:0000313" key="4">
    <source>
        <dbReference type="Proteomes" id="UP000247702"/>
    </source>
</evidence>
<reference evidence="3" key="2">
    <citation type="submission" date="2019-10" db="EMBL/GenBank/DDBJ databases">
        <title>Conservation and host-specific expression of non-tandemly repeated heterogenous ribosome RNA gene in arbuscular mycorrhizal fungi.</title>
        <authorList>
            <person name="Maeda T."/>
            <person name="Kobayashi Y."/>
            <person name="Nakagawa T."/>
            <person name="Ezawa T."/>
            <person name="Yamaguchi K."/>
            <person name="Bino T."/>
            <person name="Nishimoto Y."/>
            <person name="Shigenobu S."/>
            <person name="Kawaguchi M."/>
        </authorList>
    </citation>
    <scope>NUCLEOTIDE SEQUENCE</scope>
    <source>
        <strain evidence="3">HR1</strain>
    </source>
</reference>
<feature type="transmembrane region" description="Helical" evidence="1">
    <location>
        <begin position="70"/>
        <end position="88"/>
    </location>
</feature>
<organism evidence="2 4">
    <name type="scientific">Rhizophagus clarus</name>
    <dbReference type="NCBI Taxonomy" id="94130"/>
    <lineage>
        <taxon>Eukaryota</taxon>
        <taxon>Fungi</taxon>
        <taxon>Fungi incertae sedis</taxon>
        <taxon>Mucoromycota</taxon>
        <taxon>Glomeromycotina</taxon>
        <taxon>Glomeromycetes</taxon>
        <taxon>Glomerales</taxon>
        <taxon>Glomeraceae</taxon>
        <taxon>Rhizophagus</taxon>
    </lineage>
</organism>
<dbReference type="OrthoDB" id="2396694at2759"/>
<reference evidence="2 4" key="1">
    <citation type="submission" date="2017-11" db="EMBL/GenBank/DDBJ databases">
        <title>The genome of Rhizophagus clarus HR1 reveals common genetic basis of auxotrophy among arbuscular mycorrhizal fungi.</title>
        <authorList>
            <person name="Kobayashi Y."/>
        </authorList>
    </citation>
    <scope>NUCLEOTIDE SEQUENCE [LARGE SCALE GENOMIC DNA]</scope>
    <source>
        <strain evidence="2 4">HR1</strain>
    </source>
</reference>
<comment type="caution">
    <text evidence="2">The sequence shown here is derived from an EMBL/GenBank/DDBJ whole genome shotgun (WGS) entry which is preliminary data.</text>
</comment>
<keyword evidence="1" id="KW-1133">Transmembrane helix</keyword>
<feature type="transmembrane region" description="Helical" evidence="1">
    <location>
        <begin position="205"/>
        <end position="226"/>
    </location>
</feature>
<dbReference type="Proteomes" id="UP000247702">
    <property type="component" value="Unassembled WGS sequence"/>
</dbReference>
<keyword evidence="1" id="KW-0812">Transmembrane</keyword>
<evidence type="ECO:0000313" key="2">
    <source>
        <dbReference type="EMBL" id="GBB94085.1"/>
    </source>
</evidence>
<dbReference type="Proteomes" id="UP000615446">
    <property type="component" value="Unassembled WGS sequence"/>
</dbReference>
<proteinExistence type="predicted"/>
<evidence type="ECO:0000256" key="1">
    <source>
        <dbReference type="SAM" id="Phobius"/>
    </source>
</evidence>
<name>A0A2Z6QX06_9GLOM</name>
<feature type="transmembrane region" description="Helical" evidence="1">
    <location>
        <begin position="232"/>
        <end position="250"/>
    </location>
</feature>
<dbReference type="EMBL" id="BEXD01001435">
    <property type="protein sequence ID" value="GBB94085.1"/>
    <property type="molecule type" value="Genomic_DNA"/>
</dbReference>
<evidence type="ECO:0000313" key="3">
    <source>
        <dbReference type="EMBL" id="GES83033.1"/>
    </source>
</evidence>
<gene>
    <name evidence="3" type="ORF">RCL2_001020300</name>
    <name evidence="2" type="ORF">RclHR1_02290011</name>
</gene>
<feature type="transmembrane region" description="Helical" evidence="1">
    <location>
        <begin position="166"/>
        <end position="185"/>
    </location>
</feature>
<keyword evidence="4" id="KW-1185">Reference proteome</keyword>
<keyword evidence="1" id="KW-0472">Membrane</keyword>
<dbReference type="EMBL" id="BLAL01000066">
    <property type="protein sequence ID" value="GES83033.1"/>
    <property type="molecule type" value="Genomic_DNA"/>
</dbReference>
<feature type="transmembrane region" description="Helical" evidence="1">
    <location>
        <begin position="27"/>
        <end position="49"/>
    </location>
</feature>
<dbReference type="AlphaFoldDB" id="A0A2Z6QX06"/>
<feature type="transmembrane region" description="Helical" evidence="1">
    <location>
        <begin position="133"/>
        <end position="154"/>
    </location>
</feature>
<protein>
    <submittedName>
        <fullName evidence="2">Uncharacterized protein</fullName>
    </submittedName>
</protein>